<dbReference type="GO" id="GO:0016829">
    <property type="term" value="F:lyase activity"/>
    <property type="evidence" value="ECO:0007669"/>
    <property type="project" value="UniProtKB-KW"/>
</dbReference>
<evidence type="ECO:0000313" key="8">
    <source>
        <dbReference type="EMBL" id="WIX77662.1"/>
    </source>
</evidence>
<feature type="region of interest" description="Disordered" evidence="7">
    <location>
        <begin position="1"/>
        <end position="26"/>
    </location>
</feature>
<keyword evidence="2" id="KW-0349">Heme</keyword>
<organism evidence="8 9">
    <name type="scientific">Amycolatopsis carbonis</name>
    <dbReference type="NCBI Taxonomy" id="715471"/>
    <lineage>
        <taxon>Bacteria</taxon>
        <taxon>Bacillati</taxon>
        <taxon>Actinomycetota</taxon>
        <taxon>Actinomycetes</taxon>
        <taxon>Pseudonocardiales</taxon>
        <taxon>Pseudonocardiaceae</taxon>
        <taxon>Amycolatopsis</taxon>
    </lineage>
</organism>
<evidence type="ECO:0000313" key="9">
    <source>
        <dbReference type="Proteomes" id="UP001236014"/>
    </source>
</evidence>
<dbReference type="Proteomes" id="UP001236014">
    <property type="component" value="Chromosome"/>
</dbReference>
<gene>
    <name evidence="8" type="ORF">QRX50_40695</name>
</gene>
<evidence type="ECO:0000256" key="2">
    <source>
        <dbReference type="ARBA" id="ARBA00022617"/>
    </source>
</evidence>
<dbReference type="AlphaFoldDB" id="A0A9Y2ICP7"/>
<dbReference type="InterPro" id="IPR025702">
    <property type="entry name" value="OXD"/>
</dbReference>
<sequence length="345" mass="38780">MESSIAEHLRVERVHPRRKPDSFHPPYPSFSARFDPAVDQVVMAYLGVQYRTPEPPPVVLAALAELDTAHSGEHAPDHHDRARFVDEAGYATVLTTFYWTDPAGYDRWTKAREAWTGPQHRSPDAGFFSEVVRPTVRRFETLFSSDRTEGVSVAAGELSGEIHEHGYWGGARDRLPVAQTDRLEPGTRPTAETDAETGVVTVRPQGNLCLIRSGQEWTETEGDEREMYLGDVEPVLRAGMEFLRDDGLGIGCYANRYVRVTDETGAETDKSCGMSWWHSLADLEAWAESHPTHVAIFRAAMKYLSTHAPAARLRLYHEVTVTDADEQEFRYLGCHDRTGLLRAVR</sequence>
<reference evidence="8 9" key="1">
    <citation type="submission" date="2023-06" db="EMBL/GenBank/DDBJ databases">
        <authorList>
            <person name="Oyuntsetseg B."/>
            <person name="Kim S.B."/>
        </authorList>
    </citation>
    <scope>NUCLEOTIDE SEQUENCE [LARGE SCALE GENOMIC DNA]</scope>
    <source>
        <strain evidence="8 9">2-15</strain>
    </source>
</reference>
<evidence type="ECO:0000256" key="3">
    <source>
        <dbReference type="ARBA" id="ARBA00022723"/>
    </source>
</evidence>
<feature type="compositionally biased region" description="Basic and acidic residues" evidence="7">
    <location>
        <begin position="1"/>
        <end position="22"/>
    </location>
</feature>
<evidence type="ECO:0000256" key="5">
    <source>
        <dbReference type="ARBA" id="ARBA00023239"/>
    </source>
</evidence>
<evidence type="ECO:0000256" key="7">
    <source>
        <dbReference type="SAM" id="MobiDB-lite"/>
    </source>
</evidence>
<comment type="similarity">
    <text evidence="6">Belongs to the heme-containing dehydratase family.</text>
</comment>
<name>A0A9Y2ICP7_9PSEU</name>
<keyword evidence="3" id="KW-0479">Metal-binding</keyword>
<accession>A0A9Y2ICP7</accession>
<keyword evidence="4" id="KW-0408">Iron</keyword>
<comment type="cofactor">
    <cofactor evidence="1">
        <name>heme b</name>
        <dbReference type="ChEBI" id="CHEBI:60344"/>
    </cofactor>
</comment>
<dbReference type="Pfam" id="PF13816">
    <property type="entry name" value="Dehydratase_hem"/>
    <property type="match status" value="1"/>
</dbReference>
<evidence type="ECO:0000256" key="6">
    <source>
        <dbReference type="ARBA" id="ARBA00034312"/>
    </source>
</evidence>
<dbReference type="KEGG" id="acab:QRX50_40695"/>
<evidence type="ECO:0000256" key="4">
    <source>
        <dbReference type="ARBA" id="ARBA00023004"/>
    </source>
</evidence>
<dbReference type="EMBL" id="CP127294">
    <property type="protein sequence ID" value="WIX77662.1"/>
    <property type="molecule type" value="Genomic_DNA"/>
</dbReference>
<proteinExistence type="inferred from homology"/>
<evidence type="ECO:0000256" key="1">
    <source>
        <dbReference type="ARBA" id="ARBA00001970"/>
    </source>
</evidence>
<keyword evidence="9" id="KW-1185">Reference proteome</keyword>
<protein>
    <submittedName>
        <fullName evidence="8">Phenylacetaldoxime dehydratase family protein</fullName>
    </submittedName>
</protein>
<dbReference type="RefSeq" id="WP_285968402.1">
    <property type="nucleotide sequence ID" value="NZ_CP127294.1"/>
</dbReference>
<dbReference type="GO" id="GO:0046872">
    <property type="term" value="F:metal ion binding"/>
    <property type="evidence" value="ECO:0007669"/>
    <property type="project" value="UniProtKB-KW"/>
</dbReference>
<keyword evidence="5" id="KW-0456">Lyase</keyword>